<evidence type="ECO:0000313" key="5">
    <source>
        <dbReference type="EMBL" id="RFA36123.1"/>
    </source>
</evidence>
<dbReference type="Pfam" id="PF02771">
    <property type="entry name" value="Acyl-CoA_dh_N"/>
    <property type="match status" value="1"/>
</dbReference>
<dbReference type="Gene3D" id="2.40.110.10">
    <property type="entry name" value="Butyryl-CoA Dehydrogenase, subunit A, domain 2"/>
    <property type="match status" value="1"/>
</dbReference>
<organism evidence="5 6">
    <name type="scientific">Alkalilimnicola ehrlichii</name>
    <dbReference type="NCBI Taxonomy" id="351052"/>
    <lineage>
        <taxon>Bacteria</taxon>
        <taxon>Pseudomonadati</taxon>
        <taxon>Pseudomonadota</taxon>
        <taxon>Gammaproteobacteria</taxon>
        <taxon>Chromatiales</taxon>
        <taxon>Ectothiorhodospiraceae</taxon>
        <taxon>Alkalilimnicola</taxon>
    </lineage>
</organism>
<dbReference type="InterPro" id="IPR009100">
    <property type="entry name" value="AcylCoA_DH/oxidase_NM_dom_sf"/>
</dbReference>
<dbReference type="InterPro" id="IPR037069">
    <property type="entry name" value="AcylCoA_DH/ox_N_sf"/>
</dbReference>
<dbReference type="Proteomes" id="UP000256763">
    <property type="component" value="Unassembled WGS sequence"/>
</dbReference>
<dbReference type="RefSeq" id="WP_116302272.1">
    <property type="nucleotide sequence ID" value="NZ_NFZV01000009.1"/>
</dbReference>
<dbReference type="OrthoDB" id="2986495at2"/>
<dbReference type="GO" id="GO:0003995">
    <property type="term" value="F:acyl-CoA dehydrogenase activity"/>
    <property type="evidence" value="ECO:0007669"/>
    <property type="project" value="TreeGrafter"/>
</dbReference>
<evidence type="ECO:0000259" key="4">
    <source>
        <dbReference type="Pfam" id="PF02771"/>
    </source>
</evidence>
<dbReference type="EMBL" id="NFZW01000010">
    <property type="protein sequence ID" value="RFA36123.1"/>
    <property type="molecule type" value="Genomic_DNA"/>
</dbReference>
<keyword evidence="2" id="KW-0274">FAD</keyword>
<dbReference type="SUPFAM" id="SSF47203">
    <property type="entry name" value="Acyl-CoA dehydrogenase C-terminal domain-like"/>
    <property type="match status" value="1"/>
</dbReference>
<dbReference type="InterPro" id="IPR036250">
    <property type="entry name" value="AcylCo_DH-like_C"/>
</dbReference>
<dbReference type="Gene3D" id="1.10.540.10">
    <property type="entry name" value="Acyl-CoA dehydrogenase/oxidase, N-terminal domain"/>
    <property type="match status" value="1"/>
</dbReference>
<protein>
    <submittedName>
        <fullName evidence="5">Acyl-CoA dehydrogenase</fullName>
    </submittedName>
</protein>
<accession>A0A3E0WVB7</accession>
<sequence length="387" mass="40827">MSIQEARAATEQYLPGLIAELKHQGLMQLEHAEPAQLCQLFRRSNAAGLLIPQQYGGLGASPRDTINVLRAVGSLCPSLAVMMTMHHHTIATIVQLGGIIPAAEDLLRSIANNQLLLASAFAEGKPGSPIFNSSLKASAVDGGFVLRGTKKPCTMSHDMDVIVAGVACTDTGGVDHQGFAVIFAEGANITREPFWKTPILRATDSNALIFNDVFVPDEMVLLAEGANAEEIEASAQEASISGLCWFQLMVGASYLGAASALVELLVCKRGVQDTHLAQLAIELEGAHQALLGTAGTLEQRQEADAGLYSQALCSRFSVQAAIERASNLAVELLGGMSFIESEQVSYLLAASRAIGFHPISRTAAAPTLADFLRNTGSTVDAPEPAHV</sequence>
<proteinExistence type="predicted"/>
<keyword evidence="3" id="KW-0560">Oxidoreductase</keyword>
<dbReference type="AlphaFoldDB" id="A0A3E0WVB7"/>
<dbReference type="InterPro" id="IPR013786">
    <property type="entry name" value="AcylCoA_DH/ox_N"/>
</dbReference>
<evidence type="ECO:0000256" key="2">
    <source>
        <dbReference type="ARBA" id="ARBA00022827"/>
    </source>
</evidence>
<dbReference type="PANTHER" id="PTHR43884">
    <property type="entry name" value="ACYL-COA DEHYDROGENASE"/>
    <property type="match status" value="1"/>
</dbReference>
<dbReference type="GO" id="GO:0050660">
    <property type="term" value="F:flavin adenine dinucleotide binding"/>
    <property type="evidence" value="ECO:0007669"/>
    <property type="project" value="InterPro"/>
</dbReference>
<feature type="domain" description="Acyl-CoA dehydrogenase/oxidase N-terminal" evidence="4">
    <location>
        <begin position="30"/>
        <end position="97"/>
    </location>
</feature>
<comment type="caution">
    <text evidence="5">The sequence shown here is derived from an EMBL/GenBank/DDBJ whole genome shotgun (WGS) entry which is preliminary data.</text>
</comment>
<gene>
    <name evidence="5" type="ORF">CAL65_11760</name>
</gene>
<dbReference type="InterPro" id="IPR046373">
    <property type="entry name" value="Acyl-CoA_Oxase/DH_mid-dom_sf"/>
</dbReference>
<dbReference type="SUPFAM" id="SSF56645">
    <property type="entry name" value="Acyl-CoA dehydrogenase NM domain-like"/>
    <property type="match status" value="1"/>
</dbReference>
<name>A0A3E0WVB7_9GAMM</name>
<keyword evidence="1" id="KW-0285">Flavoprotein</keyword>
<evidence type="ECO:0000256" key="3">
    <source>
        <dbReference type="ARBA" id="ARBA00023002"/>
    </source>
</evidence>
<dbReference type="PANTHER" id="PTHR43884:SF20">
    <property type="entry name" value="ACYL-COA DEHYDROGENASE FADE28"/>
    <property type="match status" value="1"/>
</dbReference>
<evidence type="ECO:0000313" key="6">
    <source>
        <dbReference type="Proteomes" id="UP000256763"/>
    </source>
</evidence>
<evidence type="ECO:0000256" key="1">
    <source>
        <dbReference type="ARBA" id="ARBA00022630"/>
    </source>
</evidence>
<keyword evidence="6" id="KW-1185">Reference proteome</keyword>
<reference evidence="6" key="1">
    <citation type="submission" date="2017-05" db="EMBL/GenBank/DDBJ databases">
        <authorList>
            <person name="Sharma S."/>
            <person name="Sidhu C."/>
            <person name="Pinnaka A.K."/>
        </authorList>
    </citation>
    <scope>NUCLEOTIDE SEQUENCE [LARGE SCALE GENOMIC DNA]</scope>
    <source>
        <strain evidence="6">AK93</strain>
    </source>
</reference>